<reference evidence="2" key="1">
    <citation type="submission" date="2022-11" db="EMBL/GenBank/DDBJ databases">
        <title>Genome Sequence of Cubamyces cubensis.</title>
        <authorList>
            <person name="Buettner E."/>
        </authorList>
    </citation>
    <scope>NUCLEOTIDE SEQUENCE</scope>
    <source>
        <strain evidence="2">MPL-01</strain>
    </source>
</reference>
<keyword evidence="3" id="KW-1185">Reference proteome</keyword>
<name>A0AAD7TJ49_9APHY</name>
<dbReference type="AlphaFoldDB" id="A0AAD7TJ49"/>
<keyword evidence="1" id="KW-0812">Transmembrane</keyword>
<feature type="transmembrane region" description="Helical" evidence="1">
    <location>
        <begin position="50"/>
        <end position="72"/>
    </location>
</feature>
<proteinExistence type="predicted"/>
<evidence type="ECO:0000256" key="1">
    <source>
        <dbReference type="SAM" id="Phobius"/>
    </source>
</evidence>
<dbReference type="Proteomes" id="UP001215151">
    <property type="component" value="Unassembled WGS sequence"/>
</dbReference>
<dbReference type="EMBL" id="JAPEVG010000455">
    <property type="protein sequence ID" value="KAJ8462580.1"/>
    <property type="molecule type" value="Genomic_DNA"/>
</dbReference>
<comment type="caution">
    <text evidence="2">The sequence shown here is derived from an EMBL/GenBank/DDBJ whole genome shotgun (WGS) entry which is preliminary data.</text>
</comment>
<sequence length="117" mass="13547">MSTASPTAFLLWAILSVLFLAFLVHHLWCYDKFKCLRWSAGRQPGAFKRVMTYSYLGAVPLFAVYSIGMSVIKYREGFIFTPDGKFLPMPVQLYHEPNRAWVLPLQFVFSFAWALEQ</sequence>
<keyword evidence="1" id="KW-0472">Membrane</keyword>
<accession>A0AAD7TJ49</accession>
<gene>
    <name evidence="2" type="ORF">ONZ51_g10815</name>
</gene>
<protein>
    <submittedName>
        <fullName evidence="2">Uncharacterized protein</fullName>
    </submittedName>
</protein>
<evidence type="ECO:0000313" key="2">
    <source>
        <dbReference type="EMBL" id="KAJ8462580.1"/>
    </source>
</evidence>
<keyword evidence="1" id="KW-1133">Transmembrane helix</keyword>
<evidence type="ECO:0000313" key="3">
    <source>
        <dbReference type="Proteomes" id="UP001215151"/>
    </source>
</evidence>
<feature type="transmembrane region" description="Helical" evidence="1">
    <location>
        <begin position="6"/>
        <end position="29"/>
    </location>
</feature>
<organism evidence="2 3">
    <name type="scientific">Trametes cubensis</name>
    <dbReference type="NCBI Taxonomy" id="1111947"/>
    <lineage>
        <taxon>Eukaryota</taxon>
        <taxon>Fungi</taxon>
        <taxon>Dikarya</taxon>
        <taxon>Basidiomycota</taxon>
        <taxon>Agaricomycotina</taxon>
        <taxon>Agaricomycetes</taxon>
        <taxon>Polyporales</taxon>
        <taxon>Polyporaceae</taxon>
        <taxon>Trametes</taxon>
    </lineage>
</organism>